<feature type="compositionally biased region" description="Polar residues" evidence="4">
    <location>
        <begin position="1372"/>
        <end position="1386"/>
    </location>
</feature>
<feature type="compositionally biased region" description="Basic and acidic residues" evidence="4">
    <location>
        <begin position="333"/>
        <end position="343"/>
    </location>
</feature>
<dbReference type="CDD" id="cd22701">
    <property type="entry name" value="FHA_FKH1-like"/>
    <property type="match status" value="1"/>
</dbReference>
<feature type="region of interest" description="Disordered" evidence="4">
    <location>
        <begin position="333"/>
        <end position="403"/>
    </location>
</feature>
<dbReference type="InterPro" id="IPR001766">
    <property type="entry name" value="Fork_head_dom"/>
</dbReference>
<feature type="compositionally biased region" description="Basic and acidic residues" evidence="4">
    <location>
        <begin position="570"/>
        <end position="584"/>
    </location>
</feature>
<feature type="compositionally biased region" description="Basic and acidic residues" evidence="4">
    <location>
        <begin position="523"/>
        <end position="547"/>
    </location>
</feature>
<comment type="subcellular location">
    <subcellularLocation>
        <location evidence="3">Nucleus</location>
    </subcellularLocation>
</comment>
<feature type="compositionally biased region" description="Basic and acidic residues" evidence="4">
    <location>
        <begin position="11"/>
        <end position="21"/>
    </location>
</feature>
<feature type="region of interest" description="Disordered" evidence="4">
    <location>
        <begin position="1439"/>
        <end position="1585"/>
    </location>
</feature>
<dbReference type="PRINTS" id="PR00053">
    <property type="entry name" value="FORKHEAD"/>
</dbReference>
<feature type="compositionally biased region" description="Basic and acidic residues" evidence="4">
    <location>
        <begin position="1452"/>
        <end position="1461"/>
    </location>
</feature>
<dbReference type="SMART" id="SM00339">
    <property type="entry name" value="FH"/>
    <property type="match status" value="1"/>
</dbReference>
<dbReference type="InterPro" id="IPR030456">
    <property type="entry name" value="TF_fork_head_CS_2"/>
</dbReference>
<feature type="compositionally biased region" description="Basic and acidic residues" evidence="4">
    <location>
        <begin position="750"/>
        <end position="797"/>
    </location>
</feature>
<sequence>MDTSLDSRPLSQEHEETKEESNDTSIIAQGEDSVKDTSVIKDAVPSITISKPKEGNSNDPVIDDEHEVSFHNLLSGHSGVRSNSISLEEFQANRKKALGEDIEIGVGTFESISEFSPDEIHDLPTTALDFPMDDHTNISIHEAIAADNNDDSIAANNDNYMDDSNENNHINTSTEKNSIKSDNKELQFSDNHSGEIPNKNDDVQKIDDGDIQAKTENSNDNVNVSKLSFESLNGDVFVSASNEPNTIEEGFELHSSRRPSDISNNDGQLQESRQPSSNNTPKSDNEGSLGNVNLIENEESIDNVKLKNDVKSLDTGKSLDNVQAIHENEKTEQIYEFNNKDNTDSLASDTAIDGVKDPIIDENENEKLSNSNDSDIKSPEKFNETSNTGTPPKNEDSNILAENDSTSGTINIEVNDTNQAQHPTVTQDEVIGSTINSESDNQQEGLESDVSNLTKAINPPNLNDPEQGNSNNTSEEETKHNNIHNGSPVSTEDILPNSSNVKITLERQTEVGDNSNNITKNDITNRSEGDIGNKSEESSEPNGHPKSDSALQMGPQESLGDINESNNNENEEHHTEISDADISHLDEKHGSISDTDINKISTENKYGIAGSVLEPSHLNDKESGTEKNSENGTLESNPKLELPEIDTPLDLHETEKDKAEENMKLDLPENLDHDQLVKLLELDTKHTDIFEDNEMLDDGLEYEDKDTEVKAENTHNDENKIEDTPLPTNTETQTSIHSQERESGAPAKNLDSKDIESSTKEKIDSTSTNEEKTFLSEVDKHIEDRKSHLETDGRNEAAKTPPLVPMKDDEVSPGQPLINDGIGHSRASLAAPLTKDHLSLKNDTNSNTPASIINEKNSLLYPKRQNSLTPMVFQQHEIKNQQTIPENPLASKTGDTSEQNSNTNQPTIFAYARLDFQSFTFYVQTLHAIIGRRSENDFSHKVDVNLGPSKAISRRHAQIFYNFGTGRFELSIIGKNGAFVDDIFVERGNTVPLKNKSKIQIGQIPFQFILPEPDVVPSPKKEDVIKPDTKPEVKQEEKEEEVIKKQEKKEDNKQDTKEDIKVNKIDETILVKKEIESESAKKDKPAPPKPSPKKTKPKPPPPPKPKKPAKQPKKVYKPEEIPPEYRVKPTSNYSTMLTACIRKYSKEKGMSLSEIYAGIRDLYPYFKYCPDGWQSSVRHNLSLNKSFRKVSKEGKGWLWGLDEQYINEREILKQKQKEVIESKQQTTQSKPETTKKTITKTTPATTSKVVKKQNISQTLAANRANSNKSPTMDDHQRTMKYLQEQLVILTKDRKGLSKQVIANILTQALAMTINQVTQAAKSKGISGNPLTALMDKNPQHLNLILAAAVNAATAKITNGEVKQLVHLPSINSASKTTAKPRQTVTKQEMKKPTLAKSQSLPKPAKAPTPPIKTTLGSSFDPTSLSKFFQPKQAVRTISAVPTTDNKVIPSKRTRDDIKTNNEEDSEESSSSSGSSESDDDSESGSDSDSSDSDSDESSSDSSSEDDSSDDSDDDSDDGNNSGSSDNKEDEKDNEDEDERERKKLKSQESAIESLLEEEDAAFDFPNDLDDPVGELDDDDVGSLDF</sequence>
<dbReference type="Pfam" id="PF00498">
    <property type="entry name" value="FHA"/>
    <property type="match status" value="1"/>
</dbReference>
<feature type="compositionally biased region" description="Acidic residues" evidence="4">
    <location>
        <begin position="1554"/>
        <end position="1585"/>
    </location>
</feature>
<dbReference type="InterPro" id="IPR008984">
    <property type="entry name" value="SMAD_FHA_dom_sf"/>
</dbReference>
<protein>
    <submittedName>
        <fullName evidence="7">Pre-rRNA-processing protein FHL1</fullName>
    </submittedName>
</protein>
<dbReference type="Pfam" id="PF00250">
    <property type="entry name" value="Forkhead"/>
    <property type="match status" value="1"/>
</dbReference>
<evidence type="ECO:0000313" key="7">
    <source>
        <dbReference type="EMBL" id="KAL3233847.1"/>
    </source>
</evidence>
<keyword evidence="2 3" id="KW-0539">Nucleus</keyword>
<organism evidence="7 8">
    <name type="scientific">Nakaseomyces bracarensis</name>
    <dbReference type="NCBI Taxonomy" id="273131"/>
    <lineage>
        <taxon>Eukaryota</taxon>
        <taxon>Fungi</taxon>
        <taxon>Dikarya</taxon>
        <taxon>Ascomycota</taxon>
        <taxon>Saccharomycotina</taxon>
        <taxon>Saccharomycetes</taxon>
        <taxon>Saccharomycetales</taxon>
        <taxon>Saccharomycetaceae</taxon>
        <taxon>Nakaseomyces</taxon>
    </lineage>
</organism>
<dbReference type="InterPro" id="IPR000253">
    <property type="entry name" value="FHA_dom"/>
</dbReference>
<evidence type="ECO:0000259" key="5">
    <source>
        <dbReference type="PROSITE" id="PS50006"/>
    </source>
</evidence>
<dbReference type="SUPFAM" id="SSF46785">
    <property type="entry name" value="Winged helix' DNA-binding domain"/>
    <property type="match status" value="1"/>
</dbReference>
<gene>
    <name evidence="7" type="ORF">RNJ44_03887</name>
</gene>
<feature type="compositionally biased region" description="Polar residues" evidence="4">
    <location>
        <begin position="453"/>
        <end position="473"/>
    </location>
</feature>
<dbReference type="SUPFAM" id="SSF49879">
    <property type="entry name" value="SMAD/FHA domain"/>
    <property type="match status" value="1"/>
</dbReference>
<accession>A0ABR4NYF4</accession>
<feature type="region of interest" description="Disordered" evidence="4">
    <location>
        <begin position="1372"/>
        <end position="1424"/>
    </location>
</feature>
<dbReference type="InterPro" id="IPR036390">
    <property type="entry name" value="WH_DNA-bd_sf"/>
</dbReference>
<dbReference type="EMBL" id="JBEVYD010000004">
    <property type="protein sequence ID" value="KAL3233847.1"/>
    <property type="molecule type" value="Genomic_DNA"/>
</dbReference>
<dbReference type="CDD" id="cd00059">
    <property type="entry name" value="FH_FOX"/>
    <property type="match status" value="1"/>
</dbReference>
<feature type="compositionally biased region" description="Polar residues" evidence="4">
    <location>
        <begin position="893"/>
        <end position="903"/>
    </location>
</feature>
<feature type="region of interest" description="Disordered" evidence="4">
    <location>
        <begin position="1073"/>
        <end position="1128"/>
    </location>
</feature>
<dbReference type="PANTHER" id="PTHR21712">
    <property type="entry name" value="PRE-RRNA-PROCESSING PROTEIN FHL1"/>
    <property type="match status" value="1"/>
</dbReference>
<evidence type="ECO:0000256" key="4">
    <source>
        <dbReference type="SAM" id="MobiDB-lite"/>
    </source>
</evidence>
<dbReference type="InterPro" id="IPR045178">
    <property type="entry name" value="Fhl1/FHA1"/>
</dbReference>
<feature type="region of interest" description="Disordered" evidence="4">
    <location>
        <begin position="453"/>
        <end position="584"/>
    </location>
</feature>
<dbReference type="PANTHER" id="PTHR21712:SF29">
    <property type="entry name" value="PRE-RRNA-PROCESSING PROTEIN FHL1"/>
    <property type="match status" value="1"/>
</dbReference>
<feature type="DNA-binding region" description="Fork-head" evidence="3">
    <location>
        <begin position="1128"/>
        <end position="1217"/>
    </location>
</feature>
<feature type="compositionally biased region" description="Basic and acidic residues" evidence="4">
    <location>
        <begin position="711"/>
        <end position="723"/>
    </location>
</feature>
<feature type="region of interest" description="Disordered" evidence="4">
    <location>
        <begin position="253"/>
        <end position="290"/>
    </location>
</feature>
<keyword evidence="8" id="KW-1185">Reference proteome</keyword>
<feature type="compositionally biased region" description="Polar residues" evidence="4">
    <location>
        <begin position="261"/>
        <end position="290"/>
    </location>
</feature>
<dbReference type="Gene3D" id="2.60.200.20">
    <property type="match status" value="1"/>
</dbReference>
<feature type="compositionally biased region" description="Basic and acidic residues" evidence="4">
    <location>
        <begin position="617"/>
        <end position="629"/>
    </location>
</feature>
<feature type="compositionally biased region" description="Polar residues" evidence="4">
    <location>
        <begin position="511"/>
        <end position="522"/>
    </location>
</feature>
<proteinExistence type="predicted"/>
<dbReference type="PROSITE" id="PS50006">
    <property type="entry name" value="FHA_DOMAIN"/>
    <property type="match status" value="1"/>
</dbReference>
<feature type="compositionally biased region" description="Basic and acidic residues" evidence="4">
    <location>
        <begin position="1019"/>
        <end position="1056"/>
    </location>
</feature>
<evidence type="ECO:0000313" key="8">
    <source>
        <dbReference type="Proteomes" id="UP001623330"/>
    </source>
</evidence>
<feature type="compositionally biased region" description="Acidic residues" evidence="4">
    <location>
        <begin position="1476"/>
        <end position="1517"/>
    </location>
</feature>
<feature type="region of interest" description="Disordered" evidence="4">
    <location>
        <begin position="612"/>
        <end position="645"/>
    </location>
</feature>
<comment type="caution">
    <text evidence="7">The sequence shown here is derived from an EMBL/GenBank/DDBJ whole genome shotgun (WGS) entry which is preliminary data.</text>
</comment>
<dbReference type="PROSITE" id="PS50039">
    <property type="entry name" value="FORK_HEAD_3"/>
    <property type="match status" value="1"/>
</dbReference>
<evidence type="ECO:0000256" key="3">
    <source>
        <dbReference type="PROSITE-ProRule" id="PRU00089"/>
    </source>
</evidence>
<reference evidence="7 8" key="1">
    <citation type="submission" date="2024-05" db="EMBL/GenBank/DDBJ databases">
        <title>Long read based assembly of the Candida bracarensis genome reveals expanded adhesin content.</title>
        <authorList>
            <person name="Marcet-Houben M."/>
            <person name="Ksiezopolska E."/>
            <person name="Gabaldon T."/>
        </authorList>
    </citation>
    <scope>NUCLEOTIDE SEQUENCE [LARGE SCALE GENOMIC DNA]</scope>
    <source>
        <strain evidence="7 8">CBM6</strain>
    </source>
</reference>
<feature type="region of interest" description="Disordered" evidence="4">
    <location>
        <begin position="1"/>
        <end position="38"/>
    </location>
</feature>
<feature type="region of interest" description="Disordered" evidence="4">
    <location>
        <begin position="157"/>
        <end position="205"/>
    </location>
</feature>
<evidence type="ECO:0000256" key="2">
    <source>
        <dbReference type="ARBA" id="ARBA00023242"/>
    </source>
</evidence>
<feature type="compositionally biased region" description="Polar residues" evidence="4">
    <location>
        <begin position="726"/>
        <end position="737"/>
    </location>
</feature>
<dbReference type="SMART" id="SM00240">
    <property type="entry name" value="FHA"/>
    <property type="match status" value="1"/>
</dbReference>
<feature type="compositionally biased region" description="Basic and acidic residues" evidence="4">
    <location>
        <begin position="1073"/>
        <end position="1086"/>
    </location>
</feature>
<evidence type="ECO:0000259" key="6">
    <source>
        <dbReference type="PROSITE" id="PS50039"/>
    </source>
</evidence>
<feature type="compositionally biased region" description="Basic residues" evidence="4">
    <location>
        <begin position="1104"/>
        <end position="1115"/>
    </location>
</feature>
<feature type="compositionally biased region" description="Polar residues" evidence="4">
    <location>
        <begin position="1"/>
        <end position="10"/>
    </location>
</feature>
<feature type="region of interest" description="Disordered" evidence="4">
    <location>
        <begin position="881"/>
        <end position="903"/>
    </location>
</feature>
<evidence type="ECO:0000256" key="1">
    <source>
        <dbReference type="ARBA" id="ARBA00023125"/>
    </source>
</evidence>
<feature type="compositionally biased region" description="Basic and acidic residues" evidence="4">
    <location>
        <begin position="374"/>
        <end position="383"/>
    </location>
</feature>
<keyword evidence="1 3" id="KW-0238">DNA-binding</keyword>
<name>A0ABR4NYF4_9SACH</name>
<feature type="region of interest" description="Disordered" evidence="4">
    <location>
        <begin position="711"/>
        <end position="811"/>
    </location>
</feature>
<feature type="domain" description="FHA" evidence="5">
    <location>
        <begin position="928"/>
        <end position="985"/>
    </location>
</feature>
<dbReference type="Proteomes" id="UP001623330">
    <property type="component" value="Unassembled WGS sequence"/>
</dbReference>
<dbReference type="PROSITE" id="PS00658">
    <property type="entry name" value="FORK_HEAD_2"/>
    <property type="match status" value="1"/>
</dbReference>
<feature type="region of interest" description="Disordered" evidence="4">
    <location>
        <begin position="1017"/>
        <end position="1056"/>
    </location>
</feature>
<feature type="compositionally biased region" description="Polar residues" evidence="4">
    <location>
        <begin position="1415"/>
        <end position="1424"/>
    </location>
</feature>
<feature type="region of interest" description="Disordered" evidence="4">
    <location>
        <begin position="1221"/>
        <end position="1245"/>
    </location>
</feature>
<feature type="domain" description="Fork-head" evidence="6">
    <location>
        <begin position="1128"/>
        <end position="1217"/>
    </location>
</feature>
<feature type="compositionally biased region" description="Basic and acidic residues" evidence="4">
    <location>
        <begin position="177"/>
        <end position="187"/>
    </location>
</feature>
<dbReference type="Gene3D" id="1.10.10.10">
    <property type="entry name" value="Winged helix-like DNA-binding domain superfamily/Winged helix DNA-binding domain"/>
    <property type="match status" value="1"/>
</dbReference>
<dbReference type="InterPro" id="IPR036388">
    <property type="entry name" value="WH-like_DNA-bd_sf"/>
</dbReference>
<feature type="compositionally biased region" description="Polar residues" evidence="4">
    <location>
        <begin position="483"/>
        <end position="502"/>
    </location>
</feature>
<feature type="compositionally biased region" description="Basic and acidic residues" evidence="4">
    <location>
        <begin position="1116"/>
        <end position="1127"/>
    </location>
</feature>
<feature type="compositionally biased region" description="Polar residues" evidence="4">
    <location>
        <begin position="167"/>
        <end position="176"/>
    </location>
</feature>